<dbReference type="PANTHER" id="PTHR44329:SF214">
    <property type="entry name" value="PROTEIN KINASE DOMAIN-CONTAINING PROTEIN"/>
    <property type="match status" value="1"/>
</dbReference>
<dbReference type="OrthoDB" id="4062651at2759"/>
<organism evidence="2 3">
    <name type="scientific">Edaphochlamys debaryana</name>
    <dbReference type="NCBI Taxonomy" id="47281"/>
    <lineage>
        <taxon>Eukaryota</taxon>
        <taxon>Viridiplantae</taxon>
        <taxon>Chlorophyta</taxon>
        <taxon>core chlorophytes</taxon>
        <taxon>Chlorophyceae</taxon>
        <taxon>CS clade</taxon>
        <taxon>Chlamydomonadales</taxon>
        <taxon>Chlamydomonadales incertae sedis</taxon>
        <taxon>Edaphochlamys</taxon>
    </lineage>
</organism>
<dbReference type="InterPro" id="IPR001245">
    <property type="entry name" value="Ser-Thr/Tyr_kinase_cat_dom"/>
</dbReference>
<dbReference type="AlphaFoldDB" id="A0A835XEM3"/>
<gene>
    <name evidence="2" type="ORF">HYH03_018450</name>
</gene>
<feature type="domain" description="Protein kinase" evidence="1">
    <location>
        <begin position="104"/>
        <end position="460"/>
    </location>
</feature>
<dbReference type="InterPro" id="IPR011009">
    <property type="entry name" value="Kinase-like_dom_sf"/>
</dbReference>
<dbReference type="Pfam" id="PF07714">
    <property type="entry name" value="PK_Tyr_Ser-Thr"/>
    <property type="match status" value="1"/>
</dbReference>
<reference evidence="2" key="1">
    <citation type="journal article" date="2020" name="bioRxiv">
        <title>Comparative genomics of Chlamydomonas.</title>
        <authorList>
            <person name="Craig R.J."/>
            <person name="Hasan A.R."/>
            <person name="Ness R.W."/>
            <person name="Keightley P.D."/>
        </authorList>
    </citation>
    <scope>NUCLEOTIDE SEQUENCE</scope>
    <source>
        <strain evidence="2">CCAP 11/70</strain>
    </source>
</reference>
<dbReference type="GO" id="GO:0005524">
    <property type="term" value="F:ATP binding"/>
    <property type="evidence" value="ECO:0007669"/>
    <property type="project" value="InterPro"/>
</dbReference>
<dbReference type="PANTHER" id="PTHR44329">
    <property type="entry name" value="SERINE/THREONINE-PROTEIN KINASE TNNI3K-RELATED"/>
    <property type="match status" value="1"/>
</dbReference>
<name>A0A835XEM3_9CHLO</name>
<dbReference type="EMBL" id="JAEHOE010000210">
    <property type="protein sequence ID" value="KAG2482643.1"/>
    <property type="molecule type" value="Genomic_DNA"/>
</dbReference>
<dbReference type="SUPFAM" id="SSF56112">
    <property type="entry name" value="Protein kinase-like (PK-like)"/>
    <property type="match status" value="1"/>
</dbReference>
<protein>
    <recommendedName>
        <fullName evidence="1">Protein kinase domain-containing protein</fullName>
    </recommendedName>
</protein>
<evidence type="ECO:0000313" key="2">
    <source>
        <dbReference type="EMBL" id="KAG2482643.1"/>
    </source>
</evidence>
<keyword evidence="3" id="KW-1185">Reference proteome</keyword>
<evidence type="ECO:0000259" key="1">
    <source>
        <dbReference type="PROSITE" id="PS50011"/>
    </source>
</evidence>
<dbReference type="Gene3D" id="1.10.510.10">
    <property type="entry name" value="Transferase(Phosphotransferase) domain 1"/>
    <property type="match status" value="1"/>
</dbReference>
<dbReference type="Proteomes" id="UP000612055">
    <property type="component" value="Unassembled WGS sequence"/>
</dbReference>
<dbReference type="InterPro" id="IPR000719">
    <property type="entry name" value="Prot_kinase_dom"/>
</dbReference>
<dbReference type="PROSITE" id="PS50011">
    <property type="entry name" value="PROTEIN_KINASE_DOM"/>
    <property type="match status" value="1"/>
</dbReference>
<dbReference type="GO" id="GO:0004674">
    <property type="term" value="F:protein serine/threonine kinase activity"/>
    <property type="evidence" value="ECO:0007669"/>
    <property type="project" value="TreeGrafter"/>
</dbReference>
<sequence>MGGLGLGVDTRAGVTACSGLATTGPKAGVLEGYASLETFGDFSTDTRTSASAGYSGASSVGKLVEMRLQASHLCLACRGARALVLRGVWHEATVAIKLNTVPAGCFPTLLLEGPLSKSLRAPNVVETFSYSIAQLTLEDLHEVRAADDAVAASEHGQPAASRNSSGWGLLRDDSVLGCVATEGGHRAEVHDPQDDFCGPANAHQQAGYPLTYSDALALVGAAPGGFLTQIIMEFCDQGSLSDHVARGAYGQAALGNRVALFGYLRTLHDVAAGMSYLHSNGVVHGALVPANILLCSSRGDSRGYVAKVSGFGTSGLASNAAGLAAAASGSASADPSLVPFLAPEQLEGAPVRASDVWSFAAMAHSMWTSAVPYISVLLPTPGGASGMSMYGSNAVLAYGAPEHLPDVRAGVCDGSLRLAQPGGMPKTLWRLLRSCLQHESQRRPNFVQVRAALRELEASLCDVTE</sequence>
<evidence type="ECO:0000313" key="3">
    <source>
        <dbReference type="Proteomes" id="UP000612055"/>
    </source>
</evidence>
<accession>A0A835XEM3</accession>
<dbReference type="InterPro" id="IPR051681">
    <property type="entry name" value="Ser/Thr_Kinases-Pseudokinases"/>
</dbReference>
<comment type="caution">
    <text evidence="2">The sequence shown here is derived from an EMBL/GenBank/DDBJ whole genome shotgun (WGS) entry which is preliminary data.</text>
</comment>
<proteinExistence type="predicted"/>